<keyword evidence="4" id="KW-1185">Reference proteome</keyword>
<evidence type="ECO:0000313" key="3">
    <source>
        <dbReference type="EMBL" id="SAL04818.1"/>
    </source>
</evidence>
<feature type="coiled-coil region" evidence="1">
    <location>
        <begin position="565"/>
        <end position="622"/>
    </location>
</feature>
<comment type="caution">
    <text evidence="3">The sequence shown here is derived from an EMBL/GenBank/DDBJ whole genome shotgun (WGS) entry which is preliminary data.</text>
</comment>
<organism evidence="3 4">
    <name type="scientific">Caballeronia calidae</name>
    <dbReference type="NCBI Taxonomy" id="1777139"/>
    <lineage>
        <taxon>Bacteria</taxon>
        <taxon>Pseudomonadati</taxon>
        <taxon>Pseudomonadota</taxon>
        <taxon>Betaproteobacteria</taxon>
        <taxon>Burkholderiales</taxon>
        <taxon>Burkholderiaceae</taxon>
        <taxon>Caballeronia</taxon>
    </lineage>
</organism>
<protein>
    <submittedName>
        <fullName evidence="3">Uncharacterized protein</fullName>
    </submittedName>
</protein>
<reference evidence="3" key="1">
    <citation type="submission" date="2016-01" db="EMBL/GenBank/DDBJ databases">
        <authorList>
            <person name="Peeters C."/>
        </authorList>
    </citation>
    <scope>NUCLEOTIDE SEQUENCE</scope>
    <source>
        <strain evidence="3">LMG 29321</strain>
    </source>
</reference>
<keyword evidence="2" id="KW-0732">Signal</keyword>
<feature type="chain" id="PRO_5007625078" evidence="2">
    <location>
        <begin position="24"/>
        <end position="871"/>
    </location>
</feature>
<evidence type="ECO:0000256" key="2">
    <source>
        <dbReference type="SAM" id="SignalP"/>
    </source>
</evidence>
<dbReference type="Proteomes" id="UP000071859">
    <property type="component" value="Unassembled WGS sequence"/>
</dbReference>
<feature type="signal peptide" evidence="2">
    <location>
        <begin position="1"/>
        <end position="23"/>
    </location>
</feature>
<dbReference type="RefSeq" id="WP_157697719.1">
    <property type="nucleotide sequence ID" value="NZ_FCOX02000069.1"/>
</dbReference>
<evidence type="ECO:0000256" key="1">
    <source>
        <dbReference type="SAM" id="Coils"/>
    </source>
</evidence>
<dbReference type="AlphaFoldDB" id="A0A158ED92"/>
<accession>A0A158ED92</accession>
<gene>
    <name evidence="3" type="ORF">AWB78_07146</name>
</gene>
<evidence type="ECO:0000313" key="4">
    <source>
        <dbReference type="Proteomes" id="UP000071859"/>
    </source>
</evidence>
<keyword evidence="1" id="KW-0175">Coiled coil</keyword>
<dbReference type="OrthoDB" id="9883787at2"/>
<proteinExistence type="predicted"/>
<dbReference type="EMBL" id="FCOX02000069">
    <property type="protein sequence ID" value="SAL04818.1"/>
    <property type="molecule type" value="Genomic_DNA"/>
</dbReference>
<name>A0A158ED92_9BURK</name>
<sequence length="871" mass="95830">MKRYVSTMSLAGLFSVAVCTVFAEGKQIIYAYEQIPKISKEIGLNLDFRKHDVVLAGVTVTIDEELRTNGGNVFILADQLIINAPIDTRVYSVYNRYWTESNAPRTASLTSAFQYSPKALEPFTNYYSWHEHYNPGTKKYEYRTGTMSDLMAGRIAIPIMPSAPVPILRFPGDPWQNSPTDGPDAPSGYDRSAFRSGNINIHARVIKFCSDCVRKSYAFSKAPGGDLFDRERTVFLNAGGLKGGRGGRGTPFPCFFNSPPVRSGRYTFQADCVSHGMPNIAGGLEGRPGIGGDGGDVTVNIVGNENFYRHEWTEMLRHGVCEPNDHLMSVNSCFDGPEFAAKHGQSLVFLADTAAGVPAYYFQRRTPSFTVLSRSGDRLTGSLGAPPTMEERYKLDWTAKHGVFQINSESPELALASFGAALTEIDLNARYDLPSLFRSIAAQKTSAVSPVMEAYPVTSNSPIARSLITSFLAEILLARQLALLDRTEGDLRRETPRATNVSTDFLSELKCVGPPVGLTDVEAELIDRICDLSPIDGKDLTRSYFYRNGGLLSASLPLAVPNFPAEQLRAELVRSETSLKQILIEIQSLKGMFYDFTTNQQRDRFTEQISSLEKALEEANQALSARTNVLQVIASLASDAGKQAKAVAESWSASPPNFLALPGQVGQTLKSVSKLLSALNGEDLTAQQREAVAQIRAKLDDVKERFAVFVQATNELKKALLAEQLKSIQEYIDARQRLETMRRTFLFDFENMLRADVLMFATSPSDNGNLASAIRSQRDVLKRFPDQELMSLPPTPSLACDGRWSPALSTIAPRAIVGCATVFADPGRDYMISTTSSANLPDFPLLSVKRGNGKFPANFLGIYQRKEIVIK</sequence>